<comment type="caution">
    <text evidence="9">The sequence shown here is derived from an EMBL/GenBank/DDBJ whole genome shotgun (WGS) entry which is preliminary data.</text>
</comment>
<proteinExistence type="predicted"/>
<dbReference type="PANTHER" id="PTHR30572">
    <property type="entry name" value="MEMBRANE COMPONENT OF TRANSPORTER-RELATED"/>
    <property type="match status" value="1"/>
</dbReference>
<feature type="transmembrane region" description="Helical" evidence="6">
    <location>
        <begin position="280"/>
        <end position="305"/>
    </location>
</feature>
<evidence type="ECO:0000256" key="3">
    <source>
        <dbReference type="ARBA" id="ARBA00022692"/>
    </source>
</evidence>
<dbReference type="Pfam" id="PF02687">
    <property type="entry name" value="FtsX"/>
    <property type="match status" value="2"/>
</dbReference>
<organism evidence="9 10">
    <name type="scientific">Niabella pedocola</name>
    <dbReference type="NCBI Taxonomy" id="1752077"/>
    <lineage>
        <taxon>Bacteria</taxon>
        <taxon>Pseudomonadati</taxon>
        <taxon>Bacteroidota</taxon>
        <taxon>Chitinophagia</taxon>
        <taxon>Chitinophagales</taxon>
        <taxon>Chitinophagaceae</taxon>
        <taxon>Niabella</taxon>
    </lineage>
</organism>
<dbReference type="RefSeq" id="WP_231002243.1">
    <property type="nucleotide sequence ID" value="NZ_JAJNEC010000002.1"/>
</dbReference>
<evidence type="ECO:0000313" key="9">
    <source>
        <dbReference type="EMBL" id="MCD2421337.1"/>
    </source>
</evidence>
<evidence type="ECO:0000256" key="6">
    <source>
        <dbReference type="SAM" id="Phobius"/>
    </source>
</evidence>
<evidence type="ECO:0000256" key="4">
    <source>
        <dbReference type="ARBA" id="ARBA00022989"/>
    </source>
</evidence>
<evidence type="ECO:0000256" key="5">
    <source>
        <dbReference type="ARBA" id="ARBA00023136"/>
    </source>
</evidence>
<reference evidence="9 10" key="1">
    <citation type="submission" date="2021-11" db="EMBL/GenBank/DDBJ databases">
        <title>Genomic of Niabella pedocola.</title>
        <authorList>
            <person name="Wu T."/>
        </authorList>
    </citation>
    <scope>NUCLEOTIDE SEQUENCE [LARGE SCALE GENOMIC DNA]</scope>
    <source>
        <strain evidence="9 10">JCM 31011</strain>
    </source>
</reference>
<evidence type="ECO:0000256" key="2">
    <source>
        <dbReference type="ARBA" id="ARBA00022475"/>
    </source>
</evidence>
<name>A0ABS8PM14_9BACT</name>
<gene>
    <name evidence="9" type="ORF">LQ567_01085</name>
</gene>
<dbReference type="PANTHER" id="PTHR30572:SF18">
    <property type="entry name" value="ABC-TYPE MACROLIDE FAMILY EXPORT SYSTEM PERMEASE COMPONENT 2"/>
    <property type="match status" value="1"/>
</dbReference>
<evidence type="ECO:0000313" key="10">
    <source>
        <dbReference type="Proteomes" id="UP001199816"/>
    </source>
</evidence>
<dbReference type="EMBL" id="JAJNEC010000002">
    <property type="protein sequence ID" value="MCD2421337.1"/>
    <property type="molecule type" value="Genomic_DNA"/>
</dbReference>
<feature type="domain" description="ABC3 transporter permease C-terminal" evidence="7">
    <location>
        <begin position="678"/>
        <end position="791"/>
    </location>
</feature>
<evidence type="ECO:0000259" key="8">
    <source>
        <dbReference type="Pfam" id="PF12704"/>
    </source>
</evidence>
<protein>
    <submittedName>
        <fullName evidence="9">ABC transporter permease</fullName>
    </submittedName>
</protein>
<accession>A0ABS8PM14</accession>
<keyword evidence="10" id="KW-1185">Reference proteome</keyword>
<keyword evidence="3 6" id="KW-0812">Transmembrane</keyword>
<comment type="subcellular location">
    <subcellularLocation>
        <location evidence="1">Cell membrane</location>
        <topology evidence="1">Multi-pass membrane protein</topology>
    </subcellularLocation>
</comment>
<keyword evidence="4 6" id="KW-1133">Transmembrane helix</keyword>
<feature type="transmembrane region" description="Helical" evidence="6">
    <location>
        <begin position="21"/>
        <end position="42"/>
    </location>
</feature>
<feature type="transmembrane region" description="Helical" evidence="6">
    <location>
        <begin position="326"/>
        <end position="353"/>
    </location>
</feature>
<feature type="transmembrane region" description="Helical" evidence="6">
    <location>
        <begin position="419"/>
        <end position="442"/>
    </location>
</feature>
<dbReference type="InterPro" id="IPR050250">
    <property type="entry name" value="Macrolide_Exporter_MacB"/>
</dbReference>
<feature type="transmembrane region" description="Helical" evidence="6">
    <location>
        <begin position="727"/>
        <end position="746"/>
    </location>
</feature>
<feature type="transmembrane region" description="Helical" evidence="6">
    <location>
        <begin position="373"/>
        <end position="398"/>
    </location>
</feature>
<feature type="domain" description="ABC3 transporter permease C-terminal" evidence="7">
    <location>
        <begin position="286"/>
        <end position="402"/>
    </location>
</feature>
<feature type="transmembrane region" description="Helical" evidence="6">
    <location>
        <begin position="678"/>
        <end position="700"/>
    </location>
</feature>
<feature type="domain" description="MacB-like periplasmic core" evidence="8">
    <location>
        <begin position="20"/>
        <end position="234"/>
    </location>
</feature>
<dbReference type="InterPro" id="IPR003838">
    <property type="entry name" value="ABC3_permease_C"/>
</dbReference>
<evidence type="ECO:0000259" key="7">
    <source>
        <dbReference type="Pfam" id="PF02687"/>
    </source>
</evidence>
<sequence>MMNDYIKTAWRNLGKRKLFSVINIVGLALGLAFAGIIGIYVYENLQVDRTQPSNLYRVITAYNSKTESNKTSGVGRALIPAIRQEIPEAEYVVPVRPFRTASIKIKNEHFYDRTILAGEYFFQAFNFPLLKGNPITVLQGPNAAVLTETTAKKYFGTSDAVGKILYINDTLAFTVTGVAKDFSSSHINWNILLSFSTFEGTTFDMSRWFTWDMTCYVTLKKNVTVKDAENKIAALPMARNGEEYRSFGHQVKQELEPVRDIYLYSPLPGLYMPKGNLKELYIFSGIGIALLLLACINFINLTTAYQSDRGKEVGVRKTMGASTGSLVGQFMVETLVIVLVAALLATGIVAVLLPFVEHISEMNLSLSVFRQPVIIAGTILLIVITTLLAGMYPSSVLAKLQPTDSMKGLKRMGKGNFRLRRILVVFQFVVSLILVMGTLVAMRQLRFMQEKDLGFNKEGIIVLDISKVPKKYLVDHYESIKNQLKEYPGIKSISGSAGMPGRFGWDGQTVMPEGFTQEESLTMEVIPSDQEYTKTLGITLKAGRDFSKAFSTDATNGVLLNEEACRAIGWTPAEAIGKRISSSGSGLDSGSVIGVMADYHQHGLQTKISPIVIFNGNKYTYNFLAVKLQTKNIQEAVHNVEKFWKAKFPGYTLDWFALNDDLNRQYKSEANLASVVKLFALLTIFIAALGLLGITLFTVLQRTKEIGIRKVLGAKLQDIITLVGKEFLLLVIVALLIAVPLAWWAMNDWLRNFSYRTSINSWLFVITGAGALLVTFAIVGIITIRAARANPVKSLRTE</sequence>
<evidence type="ECO:0000256" key="1">
    <source>
        <dbReference type="ARBA" id="ARBA00004651"/>
    </source>
</evidence>
<dbReference type="Proteomes" id="UP001199816">
    <property type="component" value="Unassembled WGS sequence"/>
</dbReference>
<feature type="transmembrane region" description="Helical" evidence="6">
    <location>
        <begin position="761"/>
        <end position="784"/>
    </location>
</feature>
<keyword evidence="5 6" id="KW-0472">Membrane</keyword>
<keyword evidence="2" id="KW-1003">Cell membrane</keyword>
<dbReference type="InterPro" id="IPR025857">
    <property type="entry name" value="MacB_PCD"/>
</dbReference>
<dbReference type="Pfam" id="PF12704">
    <property type="entry name" value="MacB_PCD"/>
    <property type="match status" value="1"/>
</dbReference>